<evidence type="ECO:0000313" key="1">
    <source>
        <dbReference type="EMBL" id="BFH73292.1"/>
    </source>
</evidence>
<gene>
    <name evidence="1" type="ORF">SJAV_12360</name>
</gene>
<dbReference type="RefSeq" id="WP_369611442.1">
    <property type="nucleotide sequence ID" value="NZ_AP031322.1"/>
</dbReference>
<proteinExistence type="predicted"/>
<accession>A0AAT9GR16</accession>
<dbReference type="GeneID" id="92354170"/>
<dbReference type="AlphaFoldDB" id="A0AAT9GR16"/>
<dbReference type="KEGG" id="sjv:SJAV_12360"/>
<dbReference type="EMBL" id="AP031322">
    <property type="protein sequence ID" value="BFH73292.1"/>
    <property type="molecule type" value="Genomic_DNA"/>
</dbReference>
<name>A0AAT9GR16_9CREN</name>
<sequence length="217" mass="24635">MKEKKEKKTRKLHPMSEENSRLLDSIEDHIKRQLTSSLTSDGYKTINDKVDDTLYIIFQEIDAILKTHNSWDDISNLSKIYHSYASMRFLLSSFVPLIYSYLQKDESAMYLFQSIATATGKHYIKSLSIVGENDVSELKNVISFIPFLSFLIDNVDCENSGGGNILCRITARYANKPLLEIISQILGDILSELKVSLSKVQVSENGQFAILTLKVNQ</sequence>
<organism evidence="1">
    <name type="scientific">Sulfurisphaera javensis</name>
    <dbReference type="NCBI Taxonomy" id="2049879"/>
    <lineage>
        <taxon>Archaea</taxon>
        <taxon>Thermoproteota</taxon>
        <taxon>Thermoprotei</taxon>
        <taxon>Sulfolobales</taxon>
        <taxon>Sulfolobaceae</taxon>
        <taxon>Sulfurisphaera</taxon>
    </lineage>
</organism>
<protein>
    <submittedName>
        <fullName evidence="1">Uncharacterized protein</fullName>
    </submittedName>
</protein>
<reference evidence="1" key="1">
    <citation type="submission" date="2024-03" db="EMBL/GenBank/DDBJ databases">
        <title>Complete genome sequence of Sulfurisphaera javensis strain KD-1.</title>
        <authorList>
            <person name="Sakai H."/>
            <person name="Nur N."/>
            <person name="Suwanto A."/>
            <person name="Kurosawa N."/>
        </authorList>
    </citation>
    <scope>NUCLEOTIDE SEQUENCE</scope>
    <source>
        <strain evidence="1">KD-1</strain>
    </source>
</reference>